<dbReference type="KEGG" id="ops:A8A54_06285"/>
<gene>
    <name evidence="2" type="ORF">CEV34_0378</name>
    <name evidence="1" type="ORF">EHE22_18285</name>
</gene>
<dbReference type="Proteomes" id="UP000526233">
    <property type="component" value="Unassembled WGS sequence"/>
</dbReference>
<evidence type="ECO:0000313" key="4">
    <source>
        <dbReference type="Proteomes" id="UP000526233"/>
    </source>
</evidence>
<proteinExistence type="predicted"/>
<name>A0A1A9FKN5_9HYPH</name>
<evidence type="ECO:0000313" key="3">
    <source>
        <dbReference type="Proteomes" id="UP000216188"/>
    </source>
</evidence>
<sequence>MNRKIQLLAQSIKDAVLRMTAYLEQPWRGMKLSADEIAERRRNRLERGEQNFLWCWQHRGFW</sequence>
<reference evidence="2 3" key="1">
    <citation type="submission" date="2017-07" db="EMBL/GenBank/DDBJ databases">
        <title>Phylogenetic study on the rhizospheric bacterium Ochrobactrum sp. A44.</title>
        <authorList>
            <person name="Krzyzanowska D.M."/>
            <person name="Ossowicki A."/>
            <person name="Rajewska M."/>
            <person name="Maciag T."/>
            <person name="Kaczynski Z."/>
            <person name="Czerwicka M."/>
            <person name="Jafra S."/>
        </authorList>
    </citation>
    <scope>NUCLEOTIDE SEQUENCE [LARGE SCALE GENOMIC DNA]</scope>
    <source>
        <strain evidence="2 3">CCUG 30717</strain>
    </source>
</reference>
<evidence type="ECO:0000313" key="2">
    <source>
        <dbReference type="EMBL" id="OYR29983.1"/>
    </source>
</evidence>
<dbReference type="OrthoDB" id="8454731at2"/>
<dbReference type="Proteomes" id="UP000216188">
    <property type="component" value="Unassembled WGS sequence"/>
</dbReference>
<keyword evidence="3" id="KW-1185">Reference proteome</keyword>
<evidence type="ECO:0000313" key="1">
    <source>
        <dbReference type="EMBL" id="NNV22365.1"/>
    </source>
</evidence>
<dbReference type="AlphaFoldDB" id="A0A1A9FKN5"/>
<accession>A0A1A9FKN5</accession>
<organism evidence="2 3">
    <name type="scientific">Brucella pseudogrignonensis</name>
    <dbReference type="NCBI Taxonomy" id="419475"/>
    <lineage>
        <taxon>Bacteria</taxon>
        <taxon>Pseudomonadati</taxon>
        <taxon>Pseudomonadota</taxon>
        <taxon>Alphaproteobacteria</taxon>
        <taxon>Hyphomicrobiales</taxon>
        <taxon>Brucellaceae</taxon>
        <taxon>Brucella/Ochrobactrum group</taxon>
        <taxon>Brucella</taxon>
    </lineage>
</organism>
<protein>
    <submittedName>
        <fullName evidence="2">Uncharacterized protein</fullName>
    </submittedName>
</protein>
<dbReference type="STRING" id="419475.A8A54_06285"/>
<dbReference type="EMBL" id="NNRM01000006">
    <property type="protein sequence ID" value="OYR29983.1"/>
    <property type="molecule type" value="Genomic_DNA"/>
</dbReference>
<comment type="caution">
    <text evidence="2">The sequence shown here is derived from an EMBL/GenBank/DDBJ whole genome shotgun (WGS) entry which is preliminary data.</text>
</comment>
<dbReference type="EMBL" id="PKQI01000003">
    <property type="protein sequence ID" value="NNV22365.1"/>
    <property type="molecule type" value="Genomic_DNA"/>
</dbReference>
<reference evidence="1 4" key="2">
    <citation type="submission" date="2018-11" db="EMBL/GenBank/DDBJ databases">
        <title>Genome sequencing and analysis.</title>
        <authorList>
            <person name="Huang Y.-T."/>
        </authorList>
    </citation>
    <scope>NUCLEOTIDE SEQUENCE [LARGE SCALE GENOMIC DNA]</scope>
    <source>
        <strain evidence="1 4">SHIN</strain>
    </source>
</reference>
<dbReference type="RefSeq" id="WP_039859886.1">
    <property type="nucleotide sequence ID" value="NZ_CAXURC020000001.1"/>
</dbReference>